<evidence type="ECO:0000313" key="2">
    <source>
        <dbReference type="EMBL" id="OAM91633.1"/>
    </source>
</evidence>
<organism evidence="2 3">
    <name type="scientific">Termitidicoccus mucosus</name>
    <dbReference type="NCBI Taxonomy" id="1184151"/>
    <lineage>
        <taxon>Bacteria</taxon>
        <taxon>Pseudomonadati</taxon>
        <taxon>Verrucomicrobiota</taxon>
        <taxon>Opitutia</taxon>
        <taxon>Opitutales</taxon>
        <taxon>Opitutaceae</taxon>
        <taxon>Termitidicoccus</taxon>
    </lineage>
</organism>
<gene>
    <name evidence="2" type="ORF">AW736_02205</name>
</gene>
<reference evidence="2 3" key="1">
    <citation type="submission" date="2016-01" db="EMBL/GenBank/DDBJ databases">
        <title>High potential of lignocellulose degradation of a new Verrucomicrobia species.</title>
        <authorList>
            <person name="Wang Y."/>
            <person name="Shi Y."/>
            <person name="Qiu Z."/>
            <person name="Liu S."/>
            <person name="Yang H."/>
        </authorList>
    </citation>
    <scope>NUCLEOTIDE SEQUENCE [LARGE SCALE GENOMIC DNA]</scope>
    <source>
        <strain evidence="2 3">TSB47</strain>
    </source>
</reference>
<dbReference type="STRING" id="1184151.AW736_02205"/>
<name>A0A178IP44_9BACT</name>
<keyword evidence="3" id="KW-1185">Reference proteome</keyword>
<dbReference type="EMBL" id="LRRQ01000018">
    <property type="protein sequence ID" value="OAM91633.1"/>
    <property type="molecule type" value="Genomic_DNA"/>
</dbReference>
<accession>A0A178IP44</accession>
<sequence length="719" mass="78696">MRTKGIERPRVFAGTGPGAKPAVEGWHMTLKDVFQKETPGDGPGYWRMLGGLLRRRLARLREYATQLELKGVDEHSSHRIYEECMREGLIPRYLPEKAPGTGAFWGAFLARGQENLPPGLLAGVHRHCGRQVYYHQLVAEVAGMRDRKVPEPADEQVANAVWSEIETLAETADLSGARVEPVFLSAALRVALDGRAGLSLPEAYCLAFRAGLGAARGVADFTRANFDEIERLASFGTPEAWGAGFEPGVFASGRAGAAIQAMSQWRRHLAARPGLAGTPEGAAVLKMFSQQLPGVPKPSMLGTLLSRSVFWERILDDGKLRATLAGYAGTSGLVTDYLRGRNMTECLESGFARRVREIFEAVNAHGRGFMDFEPDFGSLAARNEAFLQAFAHAVASHLDDVSRAGDSLGKSLPEAFTEWNALPRDAMEYHAGENLDVSRRLFDSVKTRLAERLPGLDLERLGLDYAACLRPGQPGGRGFSDWLARAWVLTGSFYRQVVAPDATDVGMKAWLLQELRAAPNVRESLYRKYHALGLYDRWMVAVTAVCGPGELGISDGLLAAPGWLRKSTRDFLQGLAQARYITGEGAAMFARPDAAVASRLHHQYAELAGWLEPVPMPGLAVGLKEGLARQLGTWLRQVTLQELMAAKQLEGAPAALAREARWFTVVFNLANHVETMMAQVDAACRHFELERQISSGPVAREPESADPEEILSETEILSR</sequence>
<protein>
    <submittedName>
        <fullName evidence="2">Uncharacterized protein</fullName>
    </submittedName>
</protein>
<feature type="region of interest" description="Disordered" evidence="1">
    <location>
        <begin position="695"/>
        <end position="719"/>
    </location>
</feature>
<dbReference type="Proteomes" id="UP000078486">
    <property type="component" value="Unassembled WGS sequence"/>
</dbReference>
<evidence type="ECO:0000313" key="3">
    <source>
        <dbReference type="Proteomes" id="UP000078486"/>
    </source>
</evidence>
<dbReference type="AlphaFoldDB" id="A0A178IP44"/>
<proteinExistence type="predicted"/>
<evidence type="ECO:0000256" key="1">
    <source>
        <dbReference type="SAM" id="MobiDB-lite"/>
    </source>
</evidence>
<comment type="caution">
    <text evidence="2">The sequence shown here is derived from an EMBL/GenBank/DDBJ whole genome shotgun (WGS) entry which is preliminary data.</text>
</comment>